<gene>
    <name evidence="4" type="ORF">ACFFGY_16895</name>
</gene>
<dbReference type="PANTHER" id="PTHR21660">
    <property type="entry name" value="THIOESTERASE SUPERFAMILY MEMBER-RELATED"/>
    <property type="match status" value="1"/>
</dbReference>
<accession>A0ABV6JW24</accession>
<evidence type="ECO:0000256" key="2">
    <source>
        <dbReference type="ARBA" id="ARBA00022801"/>
    </source>
</evidence>
<keyword evidence="5" id="KW-1185">Reference proteome</keyword>
<feature type="domain" description="Thioesterase" evidence="3">
    <location>
        <begin position="41"/>
        <end position="119"/>
    </location>
</feature>
<dbReference type="Gene3D" id="3.10.129.10">
    <property type="entry name" value="Hotdog Thioesterase"/>
    <property type="match status" value="1"/>
</dbReference>
<evidence type="ECO:0000256" key="1">
    <source>
        <dbReference type="ARBA" id="ARBA00008324"/>
    </source>
</evidence>
<comment type="caution">
    <text evidence="4">The sequence shown here is derived from an EMBL/GenBank/DDBJ whole genome shotgun (WGS) entry which is preliminary data.</text>
</comment>
<organism evidence="4 5">
    <name type="scientific">Roseomonas elaeocarpi</name>
    <dbReference type="NCBI Taxonomy" id="907779"/>
    <lineage>
        <taxon>Bacteria</taxon>
        <taxon>Pseudomonadati</taxon>
        <taxon>Pseudomonadota</taxon>
        <taxon>Alphaproteobacteria</taxon>
        <taxon>Acetobacterales</taxon>
        <taxon>Roseomonadaceae</taxon>
        <taxon>Roseomonas</taxon>
    </lineage>
</organism>
<dbReference type="SUPFAM" id="SSF54637">
    <property type="entry name" value="Thioesterase/thiol ester dehydrase-isomerase"/>
    <property type="match status" value="1"/>
</dbReference>
<dbReference type="NCBIfam" id="TIGR00369">
    <property type="entry name" value="unchar_dom_1"/>
    <property type="match status" value="1"/>
</dbReference>
<dbReference type="Proteomes" id="UP001589865">
    <property type="component" value="Unassembled WGS sequence"/>
</dbReference>
<dbReference type="CDD" id="cd03443">
    <property type="entry name" value="PaaI_thioesterase"/>
    <property type="match status" value="1"/>
</dbReference>
<evidence type="ECO:0000259" key="3">
    <source>
        <dbReference type="Pfam" id="PF03061"/>
    </source>
</evidence>
<evidence type="ECO:0000313" key="5">
    <source>
        <dbReference type="Proteomes" id="UP001589865"/>
    </source>
</evidence>
<dbReference type="InterPro" id="IPR039298">
    <property type="entry name" value="ACOT13"/>
</dbReference>
<dbReference type="InterPro" id="IPR029069">
    <property type="entry name" value="HotDog_dom_sf"/>
</dbReference>
<dbReference type="PANTHER" id="PTHR21660:SF1">
    <property type="entry name" value="ACYL-COENZYME A THIOESTERASE 13"/>
    <property type="match status" value="1"/>
</dbReference>
<dbReference type="EMBL" id="JBHLUN010000012">
    <property type="protein sequence ID" value="MFC0409932.1"/>
    <property type="molecule type" value="Genomic_DNA"/>
</dbReference>
<dbReference type="RefSeq" id="WP_377045682.1">
    <property type="nucleotide sequence ID" value="NZ_JBHLUN010000012.1"/>
</dbReference>
<sequence length="140" mass="15162">MSVNEPHLEGMAASLGFNVEQWEENFARVSLEAEDRHLNPMGIVHGGTILAMMDHAAGLAGLWCSVPGNRRFGVTVDLDCRFTGKTEPSRVVAEATVVSQGRSTYFCRIEVRDGDGLLVAFGSSTHRWRGGSESREGVPG</sequence>
<proteinExistence type="inferred from homology"/>
<evidence type="ECO:0000313" key="4">
    <source>
        <dbReference type="EMBL" id="MFC0409932.1"/>
    </source>
</evidence>
<dbReference type="InterPro" id="IPR003736">
    <property type="entry name" value="PAAI_dom"/>
</dbReference>
<name>A0ABV6JW24_9PROT</name>
<reference evidence="4 5" key="1">
    <citation type="submission" date="2024-09" db="EMBL/GenBank/DDBJ databases">
        <authorList>
            <person name="Sun Q."/>
            <person name="Mori K."/>
        </authorList>
    </citation>
    <scope>NUCLEOTIDE SEQUENCE [LARGE SCALE GENOMIC DNA]</scope>
    <source>
        <strain evidence="4 5">TBRC 5777</strain>
    </source>
</reference>
<comment type="similarity">
    <text evidence="1">Belongs to the thioesterase PaaI family.</text>
</comment>
<keyword evidence="2 4" id="KW-0378">Hydrolase</keyword>
<protein>
    <submittedName>
        <fullName evidence="4">PaaI family thioesterase</fullName>
        <ecNumber evidence="4">3.1.2.-</ecNumber>
    </submittedName>
</protein>
<dbReference type="InterPro" id="IPR006683">
    <property type="entry name" value="Thioestr_dom"/>
</dbReference>
<dbReference type="Pfam" id="PF03061">
    <property type="entry name" value="4HBT"/>
    <property type="match status" value="1"/>
</dbReference>
<dbReference type="EC" id="3.1.2.-" evidence="4"/>
<dbReference type="GO" id="GO:0016787">
    <property type="term" value="F:hydrolase activity"/>
    <property type="evidence" value="ECO:0007669"/>
    <property type="project" value="UniProtKB-KW"/>
</dbReference>